<dbReference type="InterPro" id="IPR029044">
    <property type="entry name" value="Nucleotide-diphossugar_trans"/>
</dbReference>
<keyword evidence="5 18" id="KW-0808">Transferase</keyword>
<dbReference type="SUPFAM" id="SSF53448">
    <property type="entry name" value="Nucleotide-diphospho-sugar transferases"/>
    <property type="match status" value="1"/>
</dbReference>
<comment type="cofactor">
    <cofactor evidence="18">
        <name>Mg(2+)</name>
        <dbReference type="ChEBI" id="CHEBI:18420"/>
    </cofactor>
    <text evidence="18">Binds 1 Mg(2+) ion per subunit.</text>
</comment>
<feature type="binding site" evidence="18">
    <location>
        <position position="84"/>
    </location>
    <ligand>
        <name>UDP-N-acetyl-alpha-D-glucosamine</name>
        <dbReference type="ChEBI" id="CHEBI:57705"/>
    </ligand>
</feature>
<feature type="binding site" evidence="18">
    <location>
        <position position="419"/>
    </location>
    <ligand>
        <name>acetyl-CoA</name>
        <dbReference type="ChEBI" id="CHEBI:57288"/>
    </ligand>
</feature>
<comment type="similarity">
    <text evidence="3 18">In the N-terminal section; belongs to the N-acetylglucosamine-1-phosphate uridyltransferase family.</text>
</comment>
<evidence type="ECO:0000256" key="2">
    <source>
        <dbReference type="ARBA" id="ARBA00007707"/>
    </source>
</evidence>
<dbReference type="PANTHER" id="PTHR43584">
    <property type="entry name" value="NUCLEOTIDYL TRANSFERASE"/>
    <property type="match status" value="1"/>
</dbReference>
<keyword evidence="13 18" id="KW-0012">Acyltransferase</keyword>
<evidence type="ECO:0000313" key="20">
    <source>
        <dbReference type="EMBL" id="BDT79924.1"/>
    </source>
</evidence>
<dbReference type="PANTHER" id="PTHR43584:SF3">
    <property type="entry name" value="BIFUNCTIONAL PROTEIN GLMU"/>
    <property type="match status" value="1"/>
</dbReference>
<evidence type="ECO:0000256" key="10">
    <source>
        <dbReference type="ARBA" id="ARBA00022960"/>
    </source>
</evidence>
<comment type="subcellular location">
    <subcellularLocation>
        <location evidence="1 18">Cytoplasm</location>
    </subcellularLocation>
</comment>
<feature type="binding site" evidence="18">
    <location>
        <position position="153"/>
    </location>
    <ligand>
        <name>UDP-N-acetyl-alpha-D-glucosamine</name>
        <dbReference type="ChEBI" id="CHEBI:57705"/>
    </ligand>
</feature>
<dbReference type="InterPro" id="IPR005882">
    <property type="entry name" value="Bifunctional_GlmU"/>
</dbReference>
<feature type="binding site" evidence="18">
    <location>
        <position position="20"/>
    </location>
    <ligand>
        <name>UDP-N-acetyl-alpha-D-glucosamine</name>
        <dbReference type="ChEBI" id="CHEBI:57705"/>
    </ligand>
</feature>
<feature type="binding site" evidence="18">
    <location>
        <position position="391"/>
    </location>
    <ligand>
        <name>UDP-N-acetyl-alpha-D-glucosamine</name>
        <dbReference type="ChEBI" id="CHEBI:57705"/>
    </ligand>
</feature>
<keyword evidence="9 18" id="KW-0460">Magnesium</keyword>
<feature type="binding site" evidence="18">
    <location>
        <position position="168"/>
    </location>
    <ligand>
        <name>UDP-N-acetyl-alpha-D-glucosamine</name>
        <dbReference type="ChEBI" id="CHEBI:57705"/>
    </ligand>
</feature>
<feature type="binding site" evidence="18">
    <location>
        <position position="241"/>
    </location>
    <ligand>
        <name>UDP-N-acetyl-alpha-D-glucosamine</name>
        <dbReference type="ChEBI" id="CHEBI:57705"/>
    </ligand>
</feature>
<evidence type="ECO:0000256" key="18">
    <source>
        <dbReference type="HAMAP-Rule" id="MF_01631"/>
    </source>
</evidence>
<comment type="function">
    <text evidence="17 18">Catalyzes the last two sequential reactions in the de novo biosynthetic pathway for UDP-N-acetylglucosamine (UDP-GlcNAc). The C-terminal domain catalyzes the transfer of acetyl group from acetyl coenzyme A to glucosamine-1-phosphate (GlcN-1-P) to produce N-acetylglucosamine-1-phosphate (GlcNAc-1-P), which is converted into UDP-GlcNAc by the transfer of uridine 5-monophosphate (from uridine 5-triphosphate), a reaction catalyzed by the N-terminal domain.</text>
</comment>
<evidence type="ECO:0000256" key="9">
    <source>
        <dbReference type="ARBA" id="ARBA00022842"/>
    </source>
</evidence>
<reference evidence="20 21" key="1">
    <citation type="submission" date="2022-11" db="EMBL/GenBank/DDBJ databases">
        <title>Complete Genome Sequences of three Polynucleobacter sp. Subcluster PnecC Strains KF022, KF023, and KF032 Isolated from a Shallow Eutrophic Lake in Japan.</title>
        <authorList>
            <person name="Ogata Y."/>
            <person name="Watanabe K."/>
            <person name="Takemine S."/>
            <person name="Shindo C."/>
            <person name="Kurokawa R."/>
            <person name="Suda W."/>
        </authorList>
    </citation>
    <scope>NUCLEOTIDE SEQUENCE [LARGE SCALE GENOMIC DNA]</scope>
    <source>
        <strain evidence="20 21">KF032</strain>
    </source>
</reference>
<dbReference type="InterPro" id="IPR011004">
    <property type="entry name" value="Trimer_LpxA-like_sf"/>
</dbReference>
<evidence type="ECO:0000313" key="21">
    <source>
        <dbReference type="Proteomes" id="UP001211204"/>
    </source>
</evidence>
<dbReference type="RefSeq" id="WP_281745237.1">
    <property type="nucleotide sequence ID" value="NZ_AP026974.1"/>
</dbReference>
<comment type="pathway">
    <text evidence="18">Bacterial outer membrane biogenesis; LPS lipid A biosynthesis.</text>
</comment>
<feature type="region of interest" description="Pyrophosphorylase" evidence="18">
    <location>
        <begin position="1"/>
        <end position="243"/>
    </location>
</feature>
<evidence type="ECO:0000256" key="11">
    <source>
        <dbReference type="ARBA" id="ARBA00022984"/>
    </source>
</evidence>
<evidence type="ECO:0000256" key="12">
    <source>
        <dbReference type="ARBA" id="ARBA00023268"/>
    </source>
</evidence>
<keyword evidence="14 18" id="KW-0961">Cell wall biogenesis/degradation</keyword>
<evidence type="ECO:0000256" key="4">
    <source>
        <dbReference type="ARBA" id="ARBA00022490"/>
    </source>
</evidence>
<evidence type="ECO:0000256" key="15">
    <source>
        <dbReference type="ARBA" id="ARBA00048247"/>
    </source>
</evidence>
<keyword evidence="10 18" id="KW-0133">Cell shape</keyword>
<accession>A0ABM8CPV1</accession>
<comment type="subunit">
    <text evidence="18">Homotrimer.</text>
</comment>
<feature type="binding site" evidence="18">
    <location>
        <position position="454"/>
    </location>
    <ligand>
        <name>acetyl-CoA</name>
        <dbReference type="ChEBI" id="CHEBI:57288"/>
    </ligand>
</feature>
<dbReference type="SUPFAM" id="SSF51161">
    <property type="entry name" value="Trimeric LpxA-like enzymes"/>
    <property type="match status" value="1"/>
</dbReference>
<feature type="active site" description="Proton acceptor" evidence="18">
    <location>
        <position position="377"/>
    </location>
</feature>
<dbReference type="Pfam" id="PF12804">
    <property type="entry name" value="NTP_transf_3"/>
    <property type="match status" value="1"/>
</dbReference>
<evidence type="ECO:0000256" key="1">
    <source>
        <dbReference type="ARBA" id="ARBA00004496"/>
    </source>
</evidence>
<keyword evidence="11 18" id="KW-0573">Peptidoglycan synthesis</keyword>
<feature type="region of interest" description="Linker" evidence="18">
    <location>
        <begin position="244"/>
        <end position="264"/>
    </location>
</feature>
<keyword evidence="8 18" id="KW-0677">Repeat</keyword>
<dbReference type="HAMAP" id="MF_01631">
    <property type="entry name" value="GlmU"/>
    <property type="match status" value="1"/>
</dbReference>
<comment type="catalytic activity">
    <reaction evidence="16 18">
        <text>N-acetyl-alpha-D-glucosamine 1-phosphate + UTP + H(+) = UDP-N-acetyl-alpha-D-glucosamine + diphosphate</text>
        <dbReference type="Rhea" id="RHEA:13509"/>
        <dbReference type="ChEBI" id="CHEBI:15378"/>
        <dbReference type="ChEBI" id="CHEBI:33019"/>
        <dbReference type="ChEBI" id="CHEBI:46398"/>
        <dbReference type="ChEBI" id="CHEBI:57705"/>
        <dbReference type="ChEBI" id="CHEBI:57776"/>
        <dbReference type="EC" id="2.7.7.23"/>
    </reaction>
</comment>
<dbReference type="CDD" id="cd03353">
    <property type="entry name" value="LbH_GlmU_C"/>
    <property type="match status" value="1"/>
</dbReference>
<name>A0ABM8CPV1_9BURK</name>
<dbReference type="InterPro" id="IPR001451">
    <property type="entry name" value="Hexapep"/>
</dbReference>
<keyword evidence="6 18" id="KW-0548">Nucleotidyltransferase</keyword>
<feature type="binding site" evidence="18">
    <location>
        <position position="113"/>
    </location>
    <ligand>
        <name>Mg(2+)</name>
        <dbReference type="ChEBI" id="CHEBI:18420"/>
    </ligand>
</feature>
<feature type="domain" description="MobA-like NTP transferase" evidence="19">
    <location>
        <begin position="4"/>
        <end position="133"/>
    </location>
</feature>
<feature type="binding site" evidence="18">
    <location>
        <position position="365"/>
    </location>
    <ligand>
        <name>UDP-N-acetyl-alpha-D-glucosamine</name>
        <dbReference type="ChEBI" id="CHEBI:57705"/>
    </ligand>
</feature>
<keyword evidence="7 18" id="KW-0479">Metal-binding</keyword>
<organism evidence="20 21">
    <name type="scientific">Polynucleobacter yangtzensis</name>
    <dbReference type="NCBI Taxonomy" id="1743159"/>
    <lineage>
        <taxon>Bacteria</taxon>
        <taxon>Pseudomonadati</taxon>
        <taxon>Pseudomonadota</taxon>
        <taxon>Betaproteobacteria</taxon>
        <taxon>Burkholderiales</taxon>
        <taxon>Burkholderiaceae</taxon>
        <taxon>Polynucleobacter</taxon>
    </lineage>
</organism>
<evidence type="ECO:0000259" key="19">
    <source>
        <dbReference type="Pfam" id="PF12804"/>
    </source>
</evidence>
<dbReference type="Gene3D" id="3.90.550.10">
    <property type="entry name" value="Spore Coat Polysaccharide Biosynthesis Protein SpsA, Chain A"/>
    <property type="match status" value="1"/>
</dbReference>
<feature type="binding site" evidence="18">
    <location>
        <begin position="111"/>
        <end position="113"/>
    </location>
    <ligand>
        <name>UDP-N-acetyl-alpha-D-glucosamine</name>
        <dbReference type="ChEBI" id="CHEBI:57705"/>
    </ligand>
</feature>
<dbReference type="Gene3D" id="2.160.10.10">
    <property type="entry name" value="Hexapeptide repeat proteins"/>
    <property type="match status" value="1"/>
</dbReference>
<dbReference type="InterPro" id="IPR025877">
    <property type="entry name" value="MobA-like_NTP_Trfase"/>
</dbReference>
<gene>
    <name evidence="18 20" type="primary">glmU</name>
    <name evidence="20" type="ORF">PKF032_18120</name>
</gene>
<dbReference type="CDD" id="cd02540">
    <property type="entry name" value="GT2_GlmU_N_bac"/>
    <property type="match status" value="1"/>
</dbReference>
<keyword evidence="21" id="KW-1185">Reference proteome</keyword>
<dbReference type="InterPro" id="IPR038009">
    <property type="entry name" value="GlmU_C_LbH"/>
</dbReference>
<comment type="pathway">
    <text evidence="18">Nucleotide-sugar biosynthesis; UDP-N-acetyl-alpha-D-glucosamine biosynthesis; UDP-N-acetyl-alpha-D-glucosamine from N-acetyl-alpha-D-glucosamine 1-phosphate: step 1/1.</text>
</comment>
<proteinExistence type="inferred from homology"/>
<evidence type="ECO:0000256" key="14">
    <source>
        <dbReference type="ARBA" id="ARBA00023316"/>
    </source>
</evidence>
<feature type="binding site" evidence="18">
    <location>
        <begin position="400"/>
        <end position="401"/>
    </location>
    <ligand>
        <name>acetyl-CoA</name>
        <dbReference type="ChEBI" id="CHEBI:57288"/>
    </ligand>
</feature>
<feature type="binding site" evidence="18">
    <location>
        <begin position="89"/>
        <end position="90"/>
    </location>
    <ligand>
        <name>UDP-N-acetyl-alpha-D-glucosamine</name>
        <dbReference type="ChEBI" id="CHEBI:57705"/>
    </ligand>
</feature>
<evidence type="ECO:0000256" key="3">
    <source>
        <dbReference type="ARBA" id="ARBA00007947"/>
    </source>
</evidence>
<keyword evidence="4 18" id="KW-0963">Cytoplasm</keyword>
<dbReference type="Pfam" id="PF00132">
    <property type="entry name" value="Hexapep"/>
    <property type="match status" value="2"/>
</dbReference>
<feature type="binding site" evidence="18">
    <location>
        <position position="394"/>
    </location>
    <ligand>
        <name>acetyl-CoA</name>
        <dbReference type="ChEBI" id="CHEBI:57288"/>
    </ligand>
</feature>
<feature type="binding site" evidence="18">
    <location>
        <position position="380"/>
    </location>
    <ligand>
        <name>UDP-N-acetyl-alpha-D-glucosamine</name>
        <dbReference type="ChEBI" id="CHEBI:57705"/>
    </ligand>
</feature>
<evidence type="ECO:0000256" key="7">
    <source>
        <dbReference type="ARBA" id="ARBA00022723"/>
    </source>
</evidence>
<protein>
    <recommendedName>
        <fullName evidence="18">Bifunctional protein GlmU</fullName>
    </recommendedName>
    <domain>
        <recommendedName>
            <fullName evidence="18">UDP-N-acetylglucosamine pyrophosphorylase</fullName>
            <ecNumber evidence="18">2.7.7.23</ecNumber>
        </recommendedName>
        <alternativeName>
            <fullName evidence="18">N-acetylglucosamine-1-phosphate uridyltransferase</fullName>
        </alternativeName>
    </domain>
    <domain>
        <recommendedName>
            <fullName evidence="18">Glucosamine-1-phosphate N-acetyltransferase</fullName>
            <ecNumber evidence="18">2.3.1.157</ecNumber>
        </recommendedName>
    </domain>
</protein>
<dbReference type="Proteomes" id="UP001211204">
    <property type="component" value="Chromosome"/>
</dbReference>
<evidence type="ECO:0000256" key="6">
    <source>
        <dbReference type="ARBA" id="ARBA00022695"/>
    </source>
</evidence>
<comment type="catalytic activity">
    <reaction evidence="15 18">
        <text>alpha-D-glucosamine 1-phosphate + acetyl-CoA = N-acetyl-alpha-D-glucosamine 1-phosphate + CoA + H(+)</text>
        <dbReference type="Rhea" id="RHEA:13725"/>
        <dbReference type="ChEBI" id="CHEBI:15378"/>
        <dbReference type="ChEBI" id="CHEBI:57287"/>
        <dbReference type="ChEBI" id="CHEBI:57288"/>
        <dbReference type="ChEBI" id="CHEBI:57776"/>
        <dbReference type="ChEBI" id="CHEBI:58516"/>
        <dbReference type="EC" id="2.3.1.157"/>
    </reaction>
</comment>
<sequence>MNIVILAAGQGKRMKSALPKVLQNLAGKPLLHHVLSTALSLQDKKAKTGPVVVVVGHGAADVKSFLLNTSKENPSFSKVVTALQAEQKGTGHALLQALPKLDIQEPTLVLYGDVPLTTKKTLAKLAKLADGVRGQDSALALLTQNLSNPTGYGRIVRDADGSVKEIVEEKDATPAQKQIQEINTGIMVLPTNSLKKWLKALRASNAQGEYYLTDVIAMAVKDGVPIRTTQADDEFETVGVNSRDQLAALERVHQLNIANQLMDAGVSLADPARIDVRGTLECGKDVSIDVGCVFEGCVTLDAGTKIGPYCVIRNSVIGKGVVIHAYSHVDGAKVGNQSLIGPYARLRPGADLSNDVHIGNFVEVKNSKIAANSKANHLAYVGDSIVGSRVNIGAGTITCNYDGVNKHQTIIEDDVFIGSDTQLVAPVRVGRGATLGAGTTLTKDAPANQLTVSRAKQVSLQWRRPVKQEKKSANKKPAAKKVVAKKVAIKKSAKKTAKKVVKKVVKKTVKGKK</sequence>
<evidence type="ECO:0000256" key="16">
    <source>
        <dbReference type="ARBA" id="ARBA00048493"/>
    </source>
</evidence>
<evidence type="ECO:0000256" key="8">
    <source>
        <dbReference type="ARBA" id="ARBA00022737"/>
    </source>
</evidence>
<feature type="binding site" evidence="18">
    <location>
        <begin position="6"/>
        <end position="9"/>
    </location>
    <ligand>
        <name>UDP-N-acetyl-alpha-D-glucosamine</name>
        <dbReference type="ChEBI" id="CHEBI:57705"/>
    </ligand>
</feature>
<evidence type="ECO:0000256" key="13">
    <source>
        <dbReference type="ARBA" id="ARBA00023315"/>
    </source>
</evidence>
<dbReference type="EC" id="2.7.7.23" evidence="18"/>
<evidence type="ECO:0000256" key="17">
    <source>
        <dbReference type="ARBA" id="ARBA00049628"/>
    </source>
</evidence>
<feature type="binding site" evidence="18">
    <location>
        <position position="437"/>
    </location>
    <ligand>
        <name>acetyl-CoA</name>
        <dbReference type="ChEBI" id="CHEBI:57288"/>
    </ligand>
</feature>
<feature type="binding site" evidence="18">
    <location>
        <position position="347"/>
    </location>
    <ligand>
        <name>UDP-N-acetyl-alpha-D-glucosamine</name>
        <dbReference type="ChEBI" id="CHEBI:57705"/>
    </ligand>
</feature>
<dbReference type="EC" id="2.3.1.157" evidence="18"/>
<comment type="pathway">
    <text evidence="18">Nucleotide-sugar biosynthesis; UDP-N-acetyl-alpha-D-glucosamine biosynthesis; N-acetyl-alpha-D-glucosamine 1-phosphate from alpha-D-glucosamine 6-phosphate (route II): step 2/2.</text>
</comment>
<feature type="binding site" evidence="18">
    <location>
        <position position="183"/>
    </location>
    <ligand>
        <name>UDP-N-acetyl-alpha-D-glucosamine</name>
        <dbReference type="ChEBI" id="CHEBI:57705"/>
    </ligand>
</feature>
<keyword evidence="12 18" id="KW-0511">Multifunctional enzyme</keyword>
<evidence type="ECO:0000256" key="5">
    <source>
        <dbReference type="ARBA" id="ARBA00022679"/>
    </source>
</evidence>
<feature type="binding site" evidence="18">
    <location>
        <position position="241"/>
    </location>
    <ligand>
        <name>Mg(2+)</name>
        <dbReference type="ChEBI" id="CHEBI:18420"/>
    </ligand>
</feature>
<dbReference type="EMBL" id="AP026974">
    <property type="protein sequence ID" value="BDT79924.1"/>
    <property type="molecule type" value="Genomic_DNA"/>
</dbReference>
<dbReference type="NCBIfam" id="TIGR01173">
    <property type="entry name" value="glmU"/>
    <property type="match status" value="1"/>
</dbReference>
<comment type="similarity">
    <text evidence="2 18">In the C-terminal section; belongs to the transferase hexapeptide repeat family.</text>
</comment>
<dbReference type="InterPro" id="IPR050065">
    <property type="entry name" value="GlmU-like"/>
</dbReference>
<feature type="region of interest" description="N-acetyltransferase" evidence="18">
    <location>
        <begin position="265"/>
        <end position="513"/>
    </location>
</feature>